<gene>
    <name evidence="1" type="ORF">DILT_LOCUS4345</name>
</gene>
<keyword evidence="2" id="KW-1185">Reference proteome</keyword>
<protein>
    <submittedName>
        <fullName evidence="1">Uncharacterized protein</fullName>
    </submittedName>
</protein>
<evidence type="ECO:0000313" key="2">
    <source>
        <dbReference type="Proteomes" id="UP000281553"/>
    </source>
</evidence>
<proteinExistence type="predicted"/>
<dbReference type="AlphaFoldDB" id="A0A3P6UC33"/>
<evidence type="ECO:0000313" key="1">
    <source>
        <dbReference type="EMBL" id="VDK89210.1"/>
    </source>
</evidence>
<sequence>MQQFFLDFTAPLAAEPFCWPSSPKCRPCLHGGVSGESSFEELVRINAQYVEDTSVLPRVSQMPALYEVATSTDDDTSEFRLVKVQVIALFEFGVWDTPPSFMLDADADNNAASQASTVRMPEMDLSEDVISKEETAHAVDVACATSPPPILVESQVQSAPEQDDNEATIASVVMYSPSPPRRQCSFRWPKHLVTPKPLLAYAAVVRARCGLWQRLRQNKKVVVDAICVCRALQQRLSRLHVPDAVMAAGDVDQSSLEKYPLNFDATEKGVELDNEDSSEDPMSILSLVIQQLKDEAERISAVFDQLKQNEGKNLHLPCHFLTFGYTFPRFYFRLSFPTAWFKAVSRVEISLTLKNLCLYFFRFMSFLVISVEIPPLSGFVW</sequence>
<dbReference type="Proteomes" id="UP000281553">
    <property type="component" value="Unassembled WGS sequence"/>
</dbReference>
<accession>A0A3P6UC33</accession>
<reference evidence="1 2" key="1">
    <citation type="submission" date="2018-11" db="EMBL/GenBank/DDBJ databases">
        <authorList>
            <consortium name="Pathogen Informatics"/>
        </authorList>
    </citation>
    <scope>NUCLEOTIDE SEQUENCE [LARGE SCALE GENOMIC DNA]</scope>
</reference>
<dbReference type="EMBL" id="UYRU01045312">
    <property type="protein sequence ID" value="VDK89210.1"/>
    <property type="molecule type" value="Genomic_DNA"/>
</dbReference>
<name>A0A3P6UC33_DIBLA</name>
<organism evidence="1 2">
    <name type="scientific">Dibothriocephalus latus</name>
    <name type="common">Fish tapeworm</name>
    <name type="synonym">Diphyllobothrium latum</name>
    <dbReference type="NCBI Taxonomy" id="60516"/>
    <lineage>
        <taxon>Eukaryota</taxon>
        <taxon>Metazoa</taxon>
        <taxon>Spiralia</taxon>
        <taxon>Lophotrochozoa</taxon>
        <taxon>Platyhelminthes</taxon>
        <taxon>Cestoda</taxon>
        <taxon>Eucestoda</taxon>
        <taxon>Diphyllobothriidea</taxon>
        <taxon>Diphyllobothriidae</taxon>
        <taxon>Dibothriocephalus</taxon>
    </lineage>
</organism>